<evidence type="ECO:0000256" key="1">
    <source>
        <dbReference type="SAM" id="Phobius"/>
    </source>
</evidence>
<evidence type="ECO:0000313" key="2">
    <source>
        <dbReference type="EMBL" id="JAP17646.1"/>
    </source>
</evidence>
<dbReference type="EMBL" id="GEDG01022260">
    <property type="protein sequence ID" value="JAP17646.1"/>
    <property type="molecule type" value="Transcribed_RNA"/>
</dbReference>
<organism evidence="2">
    <name type="scientific">Solanum chacoense</name>
    <name type="common">Chaco potato</name>
    <dbReference type="NCBI Taxonomy" id="4108"/>
    <lineage>
        <taxon>Eukaryota</taxon>
        <taxon>Viridiplantae</taxon>
        <taxon>Streptophyta</taxon>
        <taxon>Embryophyta</taxon>
        <taxon>Tracheophyta</taxon>
        <taxon>Spermatophyta</taxon>
        <taxon>Magnoliopsida</taxon>
        <taxon>eudicotyledons</taxon>
        <taxon>Gunneridae</taxon>
        <taxon>Pentapetalae</taxon>
        <taxon>asterids</taxon>
        <taxon>lamiids</taxon>
        <taxon>Solanales</taxon>
        <taxon>Solanaceae</taxon>
        <taxon>Solanoideae</taxon>
        <taxon>Solaneae</taxon>
        <taxon>Solanum</taxon>
    </lineage>
</organism>
<reference evidence="2" key="1">
    <citation type="submission" date="2015-12" db="EMBL/GenBank/DDBJ databases">
        <title>Gene expression during late stages of embryo sac development: a critical building block for successful pollen-pistil interactions.</title>
        <authorList>
            <person name="Liu Y."/>
            <person name="Joly V."/>
            <person name="Sabar M."/>
            <person name="Matton D.P."/>
        </authorList>
    </citation>
    <scope>NUCLEOTIDE SEQUENCE</scope>
</reference>
<feature type="transmembrane region" description="Helical" evidence="1">
    <location>
        <begin position="12"/>
        <end position="35"/>
    </location>
</feature>
<keyword evidence="1" id="KW-0812">Transmembrane</keyword>
<keyword evidence="1" id="KW-1133">Transmembrane helix</keyword>
<proteinExistence type="predicted"/>
<keyword evidence="1" id="KW-0472">Membrane</keyword>
<sequence length="64" mass="7431">MHSNDEAFLKTPFSYVSSFDIICFSICKILQILFLRRKCSSNPQHISFDLLAFLTSYLYGSKML</sequence>
<protein>
    <submittedName>
        <fullName evidence="2">Putative ovule protein</fullName>
    </submittedName>
</protein>
<accession>A0A0V0HB82</accession>
<dbReference type="AlphaFoldDB" id="A0A0V0HB82"/>
<name>A0A0V0HB82_SOLCH</name>